<dbReference type="GO" id="GO:0008270">
    <property type="term" value="F:zinc ion binding"/>
    <property type="evidence" value="ECO:0007669"/>
    <property type="project" value="InterPro"/>
</dbReference>
<dbReference type="Pfam" id="PF08240">
    <property type="entry name" value="ADH_N"/>
    <property type="match status" value="1"/>
</dbReference>
<dbReference type="RefSeq" id="WP_132116290.1">
    <property type="nucleotide sequence ID" value="NZ_SLWS01000003.1"/>
</dbReference>
<dbReference type="EMBL" id="SLWS01000003">
    <property type="protein sequence ID" value="TCO60939.1"/>
    <property type="molecule type" value="Genomic_DNA"/>
</dbReference>
<dbReference type="Gene3D" id="3.40.50.720">
    <property type="entry name" value="NAD(P)-binding Rossmann-like Domain"/>
    <property type="match status" value="1"/>
</dbReference>
<evidence type="ECO:0000313" key="4">
    <source>
        <dbReference type="EMBL" id="TCO60939.1"/>
    </source>
</evidence>
<dbReference type="InterPro" id="IPR036291">
    <property type="entry name" value="NAD(P)-bd_dom_sf"/>
</dbReference>
<dbReference type="SUPFAM" id="SSF51735">
    <property type="entry name" value="NAD(P)-binding Rossmann-fold domains"/>
    <property type="match status" value="1"/>
</dbReference>
<dbReference type="PROSITE" id="PS01162">
    <property type="entry name" value="QOR_ZETA_CRYSTAL"/>
    <property type="match status" value="1"/>
</dbReference>
<dbReference type="InterPro" id="IPR013154">
    <property type="entry name" value="ADH-like_N"/>
</dbReference>
<dbReference type="OrthoDB" id="5195079at2"/>
<dbReference type="Pfam" id="PF13602">
    <property type="entry name" value="ADH_zinc_N_2"/>
    <property type="match status" value="1"/>
</dbReference>
<dbReference type="AlphaFoldDB" id="A0A4R2JV71"/>
<keyword evidence="2" id="KW-0560">Oxidoreductase</keyword>
<dbReference type="InterPro" id="IPR002364">
    <property type="entry name" value="Quin_OxRdtase/zeta-crystal_CS"/>
</dbReference>
<dbReference type="SMART" id="SM00829">
    <property type="entry name" value="PKS_ER"/>
    <property type="match status" value="1"/>
</dbReference>
<dbReference type="GO" id="GO:0016651">
    <property type="term" value="F:oxidoreductase activity, acting on NAD(P)H"/>
    <property type="evidence" value="ECO:0007669"/>
    <property type="project" value="TreeGrafter"/>
</dbReference>
<dbReference type="InterPro" id="IPR011032">
    <property type="entry name" value="GroES-like_sf"/>
</dbReference>
<dbReference type="Proteomes" id="UP000295680">
    <property type="component" value="Unassembled WGS sequence"/>
</dbReference>
<evidence type="ECO:0000259" key="3">
    <source>
        <dbReference type="SMART" id="SM00829"/>
    </source>
</evidence>
<name>A0A4R2JV71_9PSEU</name>
<dbReference type="PANTHER" id="PTHR48106:SF18">
    <property type="entry name" value="QUINONE OXIDOREDUCTASE PIG3"/>
    <property type="match status" value="1"/>
</dbReference>
<dbReference type="SUPFAM" id="SSF50129">
    <property type="entry name" value="GroES-like"/>
    <property type="match status" value="1"/>
</dbReference>
<feature type="domain" description="Enoyl reductase (ER)" evidence="3">
    <location>
        <begin position="12"/>
        <end position="322"/>
    </location>
</feature>
<evidence type="ECO:0000256" key="2">
    <source>
        <dbReference type="ARBA" id="ARBA00023002"/>
    </source>
</evidence>
<protein>
    <submittedName>
        <fullName evidence="4">NADPH2:quinone reductase</fullName>
    </submittedName>
</protein>
<evidence type="ECO:0000256" key="1">
    <source>
        <dbReference type="ARBA" id="ARBA00022857"/>
    </source>
</evidence>
<organism evidence="4 5">
    <name type="scientific">Actinocrispum wychmicini</name>
    <dbReference type="NCBI Taxonomy" id="1213861"/>
    <lineage>
        <taxon>Bacteria</taxon>
        <taxon>Bacillati</taxon>
        <taxon>Actinomycetota</taxon>
        <taxon>Actinomycetes</taxon>
        <taxon>Pseudonocardiales</taxon>
        <taxon>Pseudonocardiaceae</taxon>
        <taxon>Actinocrispum</taxon>
    </lineage>
</organism>
<keyword evidence="1" id="KW-0521">NADP</keyword>
<sequence length="324" mass="33291">MTSHAIRQYEFGPAEKLLFEEVRAPVPGPGQVRVAVAAAGVHLIDTTIRRGVEGGPFPLPALPMTPGREVAGVVDVLGADVPAEWSGRRVVAHLGQASGGYAESVVANVASLHEIPPDLSFADAVAMIGTGRTVFAVLDVAQVRADDVVLVSAAAGGMGSLLVQAAKNAGAFVVGLAGGAEKVELVRGLGADVAVDYRVPDWPQRVERPVTLVLDGVGGESGRQAFELLAPGGRIVLYGASGGFDFTKITTADLFTRGVSATAAIGPRIMARPGGVRDFETLSLAAAGRGELRPLTSTFPLAKAAEAHRALEARETVGKVVLVA</sequence>
<reference evidence="4 5" key="1">
    <citation type="submission" date="2019-03" db="EMBL/GenBank/DDBJ databases">
        <title>Genomic Encyclopedia of Type Strains, Phase IV (KMG-IV): sequencing the most valuable type-strain genomes for metagenomic binning, comparative biology and taxonomic classification.</title>
        <authorList>
            <person name="Goeker M."/>
        </authorList>
    </citation>
    <scope>NUCLEOTIDE SEQUENCE [LARGE SCALE GENOMIC DNA]</scope>
    <source>
        <strain evidence="4 5">DSM 45934</strain>
    </source>
</reference>
<dbReference type="InterPro" id="IPR020843">
    <property type="entry name" value="ER"/>
</dbReference>
<proteinExistence type="predicted"/>
<keyword evidence="5" id="KW-1185">Reference proteome</keyword>
<dbReference type="GO" id="GO:0070402">
    <property type="term" value="F:NADPH binding"/>
    <property type="evidence" value="ECO:0007669"/>
    <property type="project" value="TreeGrafter"/>
</dbReference>
<dbReference type="PANTHER" id="PTHR48106">
    <property type="entry name" value="QUINONE OXIDOREDUCTASE PIG3-RELATED"/>
    <property type="match status" value="1"/>
</dbReference>
<accession>A0A4R2JV71</accession>
<gene>
    <name evidence="4" type="ORF">EV192_103521</name>
</gene>
<comment type="caution">
    <text evidence="4">The sequence shown here is derived from an EMBL/GenBank/DDBJ whole genome shotgun (WGS) entry which is preliminary data.</text>
</comment>
<evidence type="ECO:0000313" key="5">
    <source>
        <dbReference type="Proteomes" id="UP000295680"/>
    </source>
</evidence>
<dbReference type="CDD" id="cd08244">
    <property type="entry name" value="MDR_enoyl_red"/>
    <property type="match status" value="1"/>
</dbReference>
<dbReference type="Gene3D" id="3.90.180.10">
    <property type="entry name" value="Medium-chain alcohol dehydrogenases, catalytic domain"/>
    <property type="match status" value="1"/>
</dbReference>